<dbReference type="GO" id="GO:0050660">
    <property type="term" value="F:flavin adenine dinucleotide binding"/>
    <property type="evidence" value="ECO:0007669"/>
    <property type="project" value="TreeGrafter"/>
</dbReference>
<keyword evidence="4" id="KW-0547">Nucleotide-binding</keyword>
<dbReference type="InterPro" id="IPR001100">
    <property type="entry name" value="Pyr_nuc-diS_OxRdtase"/>
</dbReference>
<feature type="binding site" evidence="4">
    <location>
        <position position="199"/>
    </location>
    <ligand>
        <name>NAD(+)</name>
        <dbReference type="ChEBI" id="CHEBI:57540"/>
    </ligand>
</feature>
<dbReference type="InterPro" id="IPR036188">
    <property type="entry name" value="FAD/NAD-bd_sf"/>
</dbReference>
<feature type="binding site" evidence="4">
    <location>
        <begin position="176"/>
        <end position="183"/>
    </location>
    <ligand>
        <name>NAD(+)</name>
        <dbReference type="ChEBI" id="CHEBI:57540"/>
    </ligand>
</feature>
<keyword evidence="2" id="KW-0285">Flavoprotein</keyword>
<proteinExistence type="inferred from homology"/>
<dbReference type="Pfam" id="PF07992">
    <property type="entry name" value="Pyr_redox_2"/>
    <property type="match status" value="1"/>
</dbReference>
<organism evidence="8 9">
    <name type="scientific">Phytomonospora endophytica</name>
    <dbReference type="NCBI Taxonomy" id="714109"/>
    <lineage>
        <taxon>Bacteria</taxon>
        <taxon>Bacillati</taxon>
        <taxon>Actinomycetota</taxon>
        <taxon>Actinomycetes</taxon>
        <taxon>Micromonosporales</taxon>
        <taxon>Micromonosporaceae</taxon>
        <taxon>Phytomonospora</taxon>
    </lineage>
</organism>
<dbReference type="InterPro" id="IPR023753">
    <property type="entry name" value="FAD/NAD-binding_dom"/>
</dbReference>
<evidence type="ECO:0000256" key="2">
    <source>
        <dbReference type="ARBA" id="ARBA00022630"/>
    </source>
</evidence>
<feature type="binding site" evidence="4">
    <location>
        <position position="50"/>
    </location>
    <ligand>
        <name>FAD</name>
        <dbReference type="ChEBI" id="CHEBI:57692"/>
    </ligand>
</feature>
<dbReference type="Proteomes" id="UP000548476">
    <property type="component" value="Unassembled WGS sequence"/>
</dbReference>
<dbReference type="SUPFAM" id="SSF51905">
    <property type="entry name" value="FAD/NAD(P)-binding domain"/>
    <property type="match status" value="1"/>
</dbReference>
<dbReference type="PRINTS" id="PR00368">
    <property type="entry name" value="FADPNR"/>
</dbReference>
<keyword evidence="4" id="KW-0520">NAD</keyword>
<dbReference type="PANTHER" id="PTHR43014">
    <property type="entry name" value="MERCURIC REDUCTASE"/>
    <property type="match status" value="1"/>
</dbReference>
<dbReference type="AlphaFoldDB" id="A0A841F8V1"/>
<feature type="domain" description="FAD/NAD(P)-binding" evidence="7">
    <location>
        <begin position="5"/>
        <end position="317"/>
    </location>
</feature>
<dbReference type="EMBL" id="JACHGT010000003">
    <property type="protein sequence ID" value="MBB6033541.1"/>
    <property type="molecule type" value="Genomic_DNA"/>
</dbReference>
<dbReference type="Gene3D" id="3.30.390.30">
    <property type="match status" value="1"/>
</dbReference>
<evidence type="ECO:0000313" key="8">
    <source>
        <dbReference type="EMBL" id="MBB6033541.1"/>
    </source>
</evidence>
<dbReference type="InterPro" id="IPR004099">
    <property type="entry name" value="Pyr_nucl-diS_OxRdtase_dimer"/>
</dbReference>
<keyword evidence="8" id="KW-0670">Pyruvate</keyword>
<evidence type="ECO:0000256" key="3">
    <source>
        <dbReference type="ARBA" id="ARBA00022827"/>
    </source>
</evidence>
<feature type="binding site" evidence="4">
    <location>
        <position position="302"/>
    </location>
    <ligand>
        <name>FAD</name>
        <dbReference type="ChEBI" id="CHEBI:57692"/>
    </ligand>
</feature>
<evidence type="ECO:0000256" key="5">
    <source>
        <dbReference type="PIRSR" id="PIRSR000350-4"/>
    </source>
</evidence>
<evidence type="ECO:0000259" key="7">
    <source>
        <dbReference type="Pfam" id="PF07992"/>
    </source>
</evidence>
<evidence type="ECO:0000256" key="1">
    <source>
        <dbReference type="ARBA" id="ARBA00007532"/>
    </source>
</evidence>
<evidence type="ECO:0000256" key="4">
    <source>
        <dbReference type="PIRSR" id="PIRSR000350-3"/>
    </source>
</evidence>
<keyword evidence="3 4" id="KW-0274">FAD</keyword>
<reference evidence="8 9" key="1">
    <citation type="submission" date="2020-08" db="EMBL/GenBank/DDBJ databases">
        <title>Genomic Encyclopedia of Type Strains, Phase IV (KMG-IV): sequencing the most valuable type-strain genomes for metagenomic binning, comparative biology and taxonomic classification.</title>
        <authorList>
            <person name="Goeker M."/>
        </authorList>
    </citation>
    <scope>NUCLEOTIDE SEQUENCE [LARGE SCALE GENOMIC DNA]</scope>
    <source>
        <strain evidence="8 9">YIM 65646</strain>
    </source>
</reference>
<dbReference type="PANTHER" id="PTHR43014:SF2">
    <property type="entry name" value="MERCURIC REDUCTASE"/>
    <property type="match status" value="1"/>
</dbReference>
<dbReference type="RefSeq" id="WP_184786448.1">
    <property type="nucleotide sequence ID" value="NZ_BONT01000014.1"/>
</dbReference>
<dbReference type="SUPFAM" id="SSF55424">
    <property type="entry name" value="FAD/NAD-linked reductases, dimerisation (C-terminal) domain"/>
    <property type="match status" value="1"/>
</dbReference>
<comment type="caution">
    <text evidence="8">The sequence shown here is derived from an EMBL/GenBank/DDBJ whole genome shotgun (WGS) entry which is preliminary data.</text>
</comment>
<dbReference type="GO" id="GO:0003955">
    <property type="term" value="F:NAD(P)H dehydrogenase (quinone) activity"/>
    <property type="evidence" value="ECO:0007669"/>
    <property type="project" value="TreeGrafter"/>
</dbReference>
<feature type="binding site" evidence="4">
    <location>
        <position position="263"/>
    </location>
    <ligand>
        <name>NAD(+)</name>
        <dbReference type="ChEBI" id="CHEBI:57540"/>
    </ligand>
</feature>
<dbReference type="PIRSF" id="PIRSF000350">
    <property type="entry name" value="Mercury_reductase_MerA"/>
    <property type="match status" value="1"/>
</dbReference>
<evidence type="ECO:0000313" key="9">
    <source>
        <dbReference type="Proteomes" id="UP000548476"/>
    </source>
</evidence>
<keyword evidence="9" id="KW-1185">Reference proteome</keyword>
<feature type="disulfide bond" description="Redox-active" evidence="5">
    <location>
        <begin position="41"/>
        <end position="46"/>
    </location>
</feature>
<sequence length="451" mass="47137">MTEVDAIVVGMGVGGEEVAGRLAEAGLEVLGIDGGLVGGECPYWGCIPSKMMIRAANLIADARRLEGIGGFVQVTPDWAPVARRIRTEATDGWDDKVAVDRFTGKGGTFVRGRARLAGPGKVEVDGEVHTARRAIVLGTGGAPTIPPIEGLAGTPYWTNREAIETESAPSSLIVLGGGAIGVELAQVFARFGTKVSVVEAADRLLPAEEPEASEVVHEALGEDDIAMVVGRKAVKVAHDGQEFTVTLDDGATVRGERLLVAVGRHAELGDLGLDTVGLDPKGKAVSVDGHMRAGENLWAVGDVTGHGQFTHVAMYQAAVAVRAILDQPGPPADYRALPRVTFTDPEVGAVGLTEAQAREAGLNVHVGTTQIPTSARGWIYGDGNEGVVKLVVDTDRDILVGATVAAPAGGETMGALAVAVYGEVPFSSLRHMMYAYPTFYRAIEDALKHMK</sequence>
<gene>
    <name evidence="8" type="ORF">HNR73_001391</name>
</gene>
<protein>
    <submittedName>
        <fullName evidence="8">Pyruvate/2-oxoglutarate dehydrogenase complex dihydrolipoamide dehydrogenase (E3) component</fullName>
    </submittedName>
</protein>
<dbReference type="Gene3D" id="3.50.50.60">
    <property type="entry name" value="FAD/NAD(P)-binding domain"/>
    <property type="match status" value="2"/>
</dbReference>
<dbReference type="InterPro" id="IPR016156">
    <property type="entry name" value="FAD/NAD-linked_Rdtase_dimer_sf"/>
</dbReference>
<comment type="similarity">
    <text evidence="1">Belongs to the class-I pyridine nucleotide-disulfide oxidoreductase family.</text>
</comment>
<accession>A0A841F8V1</accession>
<feature type="domain" description="Pyridine nucleotide-disulphide oxidoreductase dimerisation" evidence="6">
    <location>
        <begin position="338"/>
        <end position="446"/>
    </location>
</feature>
<name>A0A841F8V1_9ACTN</name>
<comment type="cofactor">
    <cofactor evidence="4">
        <name>FAD</name>
        <dbReference type="ChEBI" id="CHEBI:57692"/>
    </cofactor>
    <text evidence="4">Binds 1 FAD per subunit.</text>
</comment>
<dbReference type="Pfam" id="PF02852">
    <property type="entry name" value="Pyr_redox_dim"/>
    <property type="match status" value="1"/>
</dbReference>
<evidence type="ECO:0000259" key="6">
    <source>
        <dbReference type="Pfam" id="PF02852"/>
    </source>
</evidence>
<dbReference type="PRINTS" id="PR00411">
    <property type="entry name" value="PNDRDTASEI"/>
</dbReference>